<organism evidence="2 3">
    <name type="scientific">Flavobacterium soyangense</name>
    <dbReference type="NCBI Taxonomy" id="2023265"/>
    <lineage>
        <taxon>Bacteria</taxon>
        <taxon>Pseudomonadati</taxon>
        <taxon>Bacteroidota</taxon>
        <taxon>Flavobacteriia</taxon>
        <taxon>Flavobacteriales</taxon>
        <taxon>Flavobacteriaceae</taxon>
        <taxon>Flavobacterium</taxon>
    </lineage>
</organism>
<sequence>MSNPKYKKFEYLLAIIYAMENTNSLLFLSEKLLLNVKLSEDTSCIEHKLRSVSLIEFSHQLITDEAKKTFWINIYNAYFQVLSFRKKSYGRKLFSERIIQVAQAQFSLDDIEHGILRKYQWKWSLGYLSNPFVKLLVRNLAVQQIDFRIHFALNCGAKSCPPIAFYTVKKLDEQLDEAMYSFIVSETTIDQNDKIIKTSKLLYWYRGDFEGTNGIKSILSKIFDLDLSNYKILYNQYNWEMYLGNYV</sequence>
<name>A0A930Y1K8_9FLAO</name>
<dbReference type="RefSeq" id="WP_194312833.1">
    <property type="nucleotide sequence ID" value="NZ_JADHEC010000036.1"/>
</dbReference>
<feature type="domain" description="DUF547" evidence="1">
    <location>
        <begin position="62"/>
        <end position="183"/>
    </location>
</feature>
<dbReference type="PANTHER" id="PTHR46361">
    <property type="entry name" value="ELECTRON CARRIER/ PROTEIN DISULFIDE OXIDOREDUCTASE"/>
    <property type="match status" value="1"/>
</dbReference>
<evidence type="ECO:0000313" key="2">
    <source>
        <dbReference type="EMBL" id="MBF2709594.1"/>
    </source>
</evidence>
<accession>A0A930Y1K8</accession>
<dbReference type="EMBL" id="JADHEC010000036">
    <property type="protein sequence ID" value="MBF2709594.1"/>
    <property type="molecule type" value="Genomic_DNA"/>
</dbReference>
<dbReference type="InterPro" id="IPR006869">
    <property type="entry name" value="DUF547"/>
</dbReference>
<dbReference type="Pfam" id="PF04784">
    <property type="entry name" value="DUF547"/>
    <property type="match status" value="1"/>
</dbReference>
<dbReference type="PANTHER" id="PTHR46361:SF3">
    <property type="entry name" value="ELECTRON CARRIER_ PROTEIN DISULFIDE OXIDOREDUCTASE"/>
    <property type="match status" value="1"/>
</dbReference>
<evidence type="ECO:0000259" key="1">
    <source>
        <dbReference type="Pfam" id="PF04784"/>
    </source>
</evidence>
<gene>
    <name evidence="2" type="ORF">IR213_13505</name>
</gene>
<comment type="caution">
    <text evidence="2">The sequence shown here is derived from an EMBL/GenBank/DDBJ whole genome shotgun (WGS) entry which is preliminary data.</text>
</comment>
<dbReference type="Proteomes" id="UP000646211">
    <property type="component" value="Unassembled WGS sequence"/>
</dbReference>
<keyword evidence="3" id="KW-1185">Reference proteome</keyword>
<dbReference type="AlphaFoldDB" id="A0A930Y1K8"/>
<protein>
    <submittedName>
        <fullName evidence="2">DUF547 domain-containing protein</fullName>
    </submittedName>
</protein>
<proteinExistence type="predicted"/>
<reference evidence="2" key="1">
    <citation type="submission" date="2020-11" db="EMBL/GenBank/DDBJ databases">
        <title>Genome of Flavobacterium soyangense.</title>
        <authorList>
            <person name="Liu Q."/>
            <person name="Xin Y.-H."/>
        </authorList>
    </citation>
    <scope>NUCLEOTIDE SEQUENCE</scope>
    <source>
        <strain evidence="2">CGMCC 1.13493</strain>
    </source>
</reference>
<evidence type="ECO:0000313" key="3">
    <source>
        <dbReference type="Proteomes" id="UP000646211"/>
    </source>
</evidence>